<reference evidence="1" key="1">
    <citation type="journal article" date="2021" name="PeerJ">
        <title>Extensive microbial diversity within the chicken gut microbiome revealed by metagenomics and culture.</title>
        <authorList>
            <person name="Gilroy R."/>
            <person name="Ravi A."/>
            <person name="Getino M."/>
            <person name="Pursley I."/>
            <person name="Horton D.L."/>
            <person name="Alikhan N.F."/>
            <person name="Baker D."/>
            <person name="Gharbi K."/>
            <person name="Hall N."/>
            <person name="Watson M."/>
            <person name="Adriaenssens E.M."/>
            <person name="Foster-Nyarko E."/>
            <person name="Jarju S."/>
            <person name="Secka A."/>
            <person name="Antonio M."/>
            <person name="Oren A."/>
            <person name="Chaudhuri R.R."/>
            <person name="La Ragione R."/>
            <person name="Hildebrand F."/>
            <person name="Pallen M.J."/>
        </authorList>
    </citation>
    <scope>NUCLEOTIDE SEQUENCE</scope>
    <source>
        <strain evidence="1">3436</strain>
    </source>
</reference>
<evidence type="ECO:0000313" key="2">
    <source>
        <dbReference type="Proteomes" id="UP000824031"/>
    </source>
</evidence>
<dbReference type="NCBIfam" id="TIGR01668">
    <property type="entry name" value="YqeG_hyp_ppase"/>
    <property type="match status" value="1"/>
</dbReference>
<dbReference type="PANTHER" id="PTHR19288">
    <property type="entry name" value="4-NITROPHENYLPHOSPHATASE-RELATED"/>
    <property type="match status" value="1"/>
</dbReference>
<dbReference type="GO" id="GO:0005737">
    <property type="term" value="C:cytoplasm"/>
    <property type="evidence" value="ECO:0007669"/>
    <property type="project" value="TreeGrafter"/>
</dbReference>
<name>A0A9D2JGC1_9FIRM</name>
<dbReference type="InterPro" id="IPR023214">
    <property type="entry name" value="HAD_sf"/>
</dbReference>
<dbReference type="InterPro" id="IPR036412">
    <property type="entry name" value="HAD-like_sf"/>
</dbReference>
<accession>A0A9D2JGC1</accession>
<dbReference type="Gene3D" id="3.40.50.1000">
    <property type="entry name" value="HAD superfamily/HAD-like"/>
    <property type="match status" value="1"/>
</dbReference>
<comment type="caution">
    <text evidence="1">The sequence shown here is derived from an EMBL/GenBank/DDBJ whole genome shotgun (WGS) entry which is preliminary data.</text>
</comment>
<dbReference type="GO" id="GO:0008962">
    <property type="term" value="F:phosphatidylglycerophosphatase activity"/>
    <property type="evidence" value="ECO:0007669"/>
    <property type="project" value="InterPro"/>
</dbReference>
<organism evidence="1 2">
    <name type="scientific">Candidatus Gemmiger excrementavium</name>
    <dbReference type="NCBI Taxonomy" id="2838608"/>
    <lineage>
        <taxon>Bacteria</taxon>
        <taxon>Bacillati</taxon>
        <taxon>Bacillota</taxon>
        <taxon>Clostridia</taxon>
        <taxon>Eubacteriales</taxon>
        <taxon>Gemmiger</taxon>
    </lineage>
</organism>
<protein>
    <submittedName>
        <fullName evidence="1">YqeG family HAD IIIA-type phosphatase</fullName>
    </submittedName>
</protein>
<dbReference type="Proteomes" id="UP000824031">
    <property type="component" value="Unassembled WGS sequence"/>
</dbReference>
<dbReference type="InterPro" id="IPR006549">
    <property type="entry name" value="HAD-SF_hydro_IIIA"/>
</dbReference>
<dbReference type="Pfam" id="PF00702">
    <property type="entry name" value="Hydrolase"/>
    <property type="match status" value="1"/>
</dbReference>
<dbReference type="NCBIfam" id="TIGR01662">
    <property type="entry name" value="HAD-SF-IIIA"/>
    <property type="match status" value="1"/>
</dbReference>
<gene>
    <name evidence="1" type="ORF">H9810_02885</name>
</gene>
<dbReference type="InterPro" id="IPR010021">
    <property type="entry name" value="PGPP1/Gep4"/>
</dbReference>
<dbReference type="SUPFAM" id="SSF56784">
    <property type="entry name" value="HAD-like"/>
    <property type="match status" value="1"/>
</dbReference>
<reference evidence="1" key="2">
    <citation type="submission" date="2021-04" db="EMBL/GenBank/DDBJ databases">
        <authorList>
            <person name="Gilroy R."/>
        </authorList>
    </citation>
    <scope>NUCLEOTIDE SEQUENCE</scope>
    <source>
        <strain evidence="1">3436</strain>
    </source>
</reference>
<dbReference type="EMBL" id="DXBO01000035">
    <property type="protein sequence ID" value="HIZ47649.1"/>
    <property type="molecule type" value="Genomic_DNA"/>
</dbReference>
<evidence type="ECO:0000313" key="1">
    <source>
        <dbReference type="EMBL" id="HIZ47649.1"/>
    </source>
</evidence>
<sequence>MLRKFYPCAYADTVFDIDYQKLYQQGYRGILFDIDNTLVLHGADSTPEVDRLFRQIHRTGLKTLLLSNNSEERILQFLAHIDAPYIAEADKPAPQGYEKALALLGLPKEQVLAVGDQIFTDIYGANRCGIDAILVHYLRRPGEWWPGKRRVVEKLILWCWRLTPGCRRLRDIVK</sequence>
<proteinExistence type="predicted"/>
<dbReference type="AlphaFoldDB" id="A0A9D2JGC1"/>